<feature type="chain" id="PRO_5046735279" evidence="2">
    <location>
        <begin position="27"/>
        <end position="220"/>
    </location>
</feature>
<accession>A0ABP1RRR6</accession>
<protein>
    <submittedName>
        <fullName evidence="3">Uncharacterized protein</fullName>
    </submittedName>
</protein>
<feature type="transmembrane region" description="Helical" evidence="1">
    <location>
        <begin position="127"/>
        <end position="152"/>
    </location>
</feature>
<organism evidence="3 4">
    <name type="scientific">Orchesella dallaii</name>
    <dbReference type="NCBI Taxonomy" id="48710"/>
    <lineage>
        <taxon>Eukaryota</taxon>
        <taxon>Metazoa</taxon>
        <taxon>Ecdysozoa</taxon>
        <taxon>Arthropoda</taxon>
        <taxon>Hexapoda</taxon>
        <taxon>Collembola</taxon>
        <taxon>Entomobryomorpha</taxon>
        <taxon>Entomobryoidea</taxon>
        <taxon>Orchesellidae</taxon>
        <taxon>Orchesellinae</taxon>
        <taxon>Orchesella</taxon>
    </lineage>
</organism>
<evidence type="ECO:0000256" key="2">
    <source>
        <dbReference type="SAM" id="SignalP"/>
    </source>
</evidence>
<feature type="signal peptide" evidence="2">
    <location>
        <begin position="1"/>
        <end position="26"/>
    </location>
</feature>
<keyword evidence="1" id="KW-1133">Transmembrane helix</keyword>
<dbReference type="EMBL" id="CAXLJM020000103">
    <property type="protein sequence ID" value="CAL8133895.1"/>
    <property type="molecule type" value="Genomic_DNA"/>
</dbReference>
<keyword evidence="4" id="KW-1185">Reference proteome</keyword>
<sequence>MATKALQFVITLVAIVAIHYLNPSAAKDHDDVELVDKLPTNKPNEVETPKELPGKADNITTLSETPNTIMQEPHNNYGEEAGITGYQTNVIPKKFSMERIDDGKTNISDSQEPRELTKVEKEDDRDVVYLAMSVYAFIVIFSIIFAILLYWLGCFGGPIAQTEAPSTSTPVVTFQNAMGVDEVGCRVRKFIRRDLAFENRLKRDGESLGFLCQTYRFDPH</sequence>
<reference evidence="3 4" key="1">
    <citation type="submission" date="2024-08" db="EMBL/GenBank/DDBJ databases">
        <authorList>
            <person name="Cucini C."/>
            <person name="Frati F."/>
        </authorList>
    </citation>
    <scope>NUCLEOTIDE SEQUENCE [LARGE SCALE GENOMIC DNA]</scope>
</reference>
<gene>
    <name evidence="3" type="ORF">ODALV1_LOCUS25264</name>
</gene>
<proteinExistence type="predicted"/>
<keyword evidence="1" id="KW-0472">Membrane</keyword>
<keyword evidence="2" id="KW-0732">Signal</keyword>
<keyword evidence="1" id="KW-0812">Transmembrane</keyword>
<evidence type="ECO:0000256" key="1">
    <source>
        <dbReference type="SAM" id="Phobius"/>
    </source>
</evidence>
<evidence type="ECO:0000313" key="4">
    <source>
        <dbReference type="Proteomes" id="UP001642540"/>
    </source>
</evidence>
<dbReference type="Proteomes" id="UP001642540">
    <property type="component" value="Unassembled WGS sequence"/>
</dbReference>
<name>A0ABP1RRR6_9HEXA</name>
<comment type="caution">
    <text evidence="3">The sequence shown here is derived from an EMBL/GenBank/DDBJ whole genome shotgun (WGS) entry which is preliminary data.</text>
</comment>
<evidence type="ECO:0000313" key="3">
    <source>
        <dbReference type="EMBL" id="CAL8133895.1"/>
    </source>
</evidence>